<evidence type="ECO:0000256" key="3">
    <source>
        <dbReference type="ARBA" id="ARBA00022771"/>
    </source>
</evidence>
<dbReference type="Pfam" id="PF00096">
    <property type="entry name" value="zf-C2H2"/>
    <property type="match status" value="2"/>
</dbReference>
<evidence type="ECO:0000256" key="5">
    <source>
        <dbReference type="PROSITE-ProRule" id="PRU00042"/>
    </source>
</evidence>
<evidence type="ECO:0000313" key="8">
    <source>
        <dbReference type="EMBL" id="PCD21400.1"/>
    </source>
</evidence>
<feature type="compositionally biased region" description="Basic residues" evidence="6">
    <location>
        <begin position="522"/>
        <end position="532"/>
    </location>
</feature>
<dbReference type="InterPro" id="IPR036236">
    <property type="entry name" value="Znf_C2H2_sf"/>
</dbReference>
<evidence type="ECO:0000256" key="6">
    <source>
        <dbReference type="SAM" id="MobiDB-lite"/>
    </source>
</evidence>
<dbReference type="PROSITE" id="PS00028">
    <property type="entry name" value="ZINC_FINGER_C2H2_1"/>
    <property type="match status" value="2"/>
</dbReference>
<name>A0A2H3FSR8_FUSOX</name>
<sequence>MEPAEPIRSEPTANRGWPSYQKSLTSKYHQVEAHDPQHTDTGPFACYFPNCGKHCRSLDALNEHSREHQYKFSHPGYPKILARRDAMESHLRPHQKVVRPNGIDDCSVAAGDDKSPSTSQHSPMAGLPLETLSTGQDASNELLHLGSPNVPMTNSPVLFAQQCSAESTAINAIYDTGNRLYKCKWPYCEKTFTQRKSLRVHAKTCRFQFPIFVPSDIISESGVEVWHDSATGRDEVPSPAQPPLDSNLNIPCVAAPIGKFHSPWVGSQSVEPSTESGTAMQHTLSPERKHQSRSPPPSNLETSIVDPGDLAYQYTGYEGHCQRILPNRWLAADLPHSLDETPYKRRDSSQNANLEAARAAITMPINGRNGEFICLYCQAHYREDTRYERHVLDCFTDQNWYGDDNYQFLGQAAPERLVHADRTLGIPSPQFRTESPTLQDSSVSQPQHQFHLDQKPHALSATEGAAATPIRINGKYPCPFCPLEAKKEAQYKTHLRTHTGERPFKCRREGCGKSFARPDSLKRHKKTCRHRKQEVLSLPQHPAGSPVSDTSNTIGNGPSKFSPQARASPDSTRRSPQYSSTLRVSLVHSECDTGRIEDVIDVCLVRESDCQEHKSSTGHVDDDDVANADTDQQEQLNEYPDASTNTGCGHAETDDRTTLGYETILSITLDRNIQQLTPLQSTNPQVQIRLNRIRDYYLQRDIEHAQEAESCDIGFHKAKQSDVKERTGAITKSTISQAEDNDVQSKISKLKMILPELKEVDLGKISEDEVDCVLDVLITTTCANINAEKSDKTKLLYAADDLAGLSTALPVKQRAVS</sequence>
<dbReference type="GO" id="GO:0045893">
    <property type="term" value="P:positive regulation of DNA-templated transcription"/>
    <property type="evidence" value="ECO:0007669"/>
    <property type="project" value="UniProtKB-ARBA"/>
</dbReference>
<keyword evidence="2" id="KW-0677">Repeat</keyword>
<feature type="domain" description="C2H2-type" evidence="7">
    <location>
        <begin position="476"/>
        <end position="503"/>
    </location>
</feature>
<dbReference type="PROSITE" id="PS50157">
    <property type="entry name" value="ZINC_FINGER_C2H2_2"/>
    <property type="match status" value="3"/>
</dbReference>
<protein>
    <recommendedName>
        <fullName evidence="7">C2H2-type domain-containing protein</fullName>
    </recommendedName>
</protein>
<dbReference type="PANTHER" id="PTHR24403">
    <property type="entry name" value="ZINC FINGER PROTEIN"/>
    <property type="match status" value="1"/>
</dbReference>
<dbReference type="EMBL" id="MABQ02000013">
    <property type="protein sequence ID" value="PCD21400.1"/>
    <property type="molecule type" value="Genomic_DNA"/>
</dbReference>
<evidence type="ECO:0000256" key="1">
    <source>
        <dbReference type="ARBA" id="ARBA00022723"/>
    </source>
</evidence>
<keyword evidence="3 5" id="KW-0863">Zinc-finger</keyword>
<gene>
    <name evidence="8" type="ORF">AU210_016365</name>
</gene>
<dbReference type="GO" id="GO:0005634">
    <property type="term" value="C:nucleus"/>
    <property type="evidence" value="ECO:0007669"/>
    <property type="project" value="TreeGrafter"/>
</dbReference>
<reference evidence="8 9" key="1">
    <citation type="journal article" date="2016" name="Environ. Microbiol.">
        <title>Effector profiles distinguish formae speciales of Fusarium oxysporum.</title>
        <authorList>
            <person name="van Dam P."/>
            <person name="Fokkens L."/>
            <person name="Schmidt S.M."/>
            <person name="Linmans J.H."/>
            <person name="Kistler H.C."/>
            <person name="Ma L.J."/>
            <person name="Rep M."/>
        </authorList>
    </citation>
    <scope>NUCLEOTIDE SEQUENCE [LARGE SCALE GENOMIC DNA]</scope>
    <source>
        <strain evidence="8 9">Forc016</strain>
    </source>
</reference>
<dbReference type="STRING" id="327505.A0A2H3FSR8"/>
<dbReference type="GO" id="GO:0005694">
    <property type="term" value="C:chromosome"/>
    <property type="evidence" value="ECO:0007669"/>
    <property type="project" value="UniProtKB-ARBA"/>
</dbReference>
<dbReference type="AlphaFoldDB" id="A0A2H3FSR8"/>
<dbReference type="Proteomes" id="UP000219602">
    <property type="component" value="Unassembled WGS sequence"/>
</dbReference>
<organism evidence="8 9">
    <name type="scientific">Fusarium oxysporum f. sp. radicis-cucumerinum</name>
    <dbReference type="NCBI Taxonomy" id="327505"/>
    <lineage>
        <taxon>Eukaryota</taxon>
        <taxon>Fungi</taxon>
        <taxon>Dikarya</taxon>
        <taxon>Ascomycota</taxon>
        <taxon>Pezizomycotina</taxon>
        <taxon>Sordariomycetes</taxon>
        <taxon>Hypocreomycetidae</taxon>
        <taxon>Hypocreales</taxon>
        <taxon>Nectriaceae</taxon>
        <taxon>Fusarium</taxon>
        <taxon>Fusarium oxysporum species complex</taxon>
    </lineage>
</organism>
<proteinExistence type="predicted"/>
<dbReference type="GO" id="GO:0008270">
    <property type="term" value="F:zinc ion binding"/>
    <property type="evidence" value="ECO:0007669"/>
    <property type="project" value="UniProtKB-KW"/>
</dbReference>
<dbReference type="InterPro" id="IPR050688">
    <property type="entry name" value="Zinc_finger/UBP_domain"/>
</dbReference>
<dbReference type="GO" id="GO:0043565">
    <property type="term" value="F:sequence-specific DNA binding"/>
    <property type="evidence" value="ECO:0007669"/>
    <property type="project" value="UniProtKB-ARBA"/>
</dbReference>
<feature type="region of interest" description="Disordered" evidence="6">
    <location>
        <begin position="101"/>
        <end position="132"/>
    </location>
</feature>
<dbReference type="Gene3D" id="3.30.160.60">
    <property type="entry name" value="Classic Zinc Finger"/>
    <property type="match status" value="4"/>
</dbReference>
<reference evidence="8 9" key="2">
    <citation type="journal article" date="2017" name="Sci. Rep.">
        <title>A mobile pathogenicity chromosome in Fusarium oxysporum for infection of multiple cucurbit species.</title>
        <authorList>
            <person name="van Dam P."/>
            <person name="Fokkens L."/>
            <person name="Ayukawa Y."/>
            <person name="van der Gragt M."/>
            <person name="Ter Horst A."/>
            <person name="Brankovics B."/>
            <person name="Houterman P.M."/>
            <person name="Arie T."/>
            <person name="Rep M."/>
        </authorList>
    </citation>
    <scope>NUCLEOTIDE SEQUENCE [LARGE SCALE GENOMIC DNA]</scope>
    <source>
        <strain evidence="8 9">Forc016</strain>
    </source>
</reference>
<feature type="compositionally biased region" description="Polar residues" evidence="6">
    <location>
        <begin position="265"/>
        <end position="284"/>
    </location>
</feature>
<feature type="region of interest" description="Disordered" evidence="6">
    <location>
        <begin position="1"/>
        <end position="21"/>
    </location>
</feature>
<evidence type="ECO:0000313" key="9">
    <source>
        <dbReference type="Proteomes" id="UP000219602"/>
    </source>
</evidence>
<evidence type="ECO:0000259" key="7">
    <source>
        <dbReference type="PROSITE" id="PS50157"/>
    </source>
</evidence>
<comment type="caution">
    <text evidence="8">The sequence shown here is derived from an EMBL/GenBank/DDBJ whole genome shotgun (WGS) entry which is preliminary data.</text>
</comment>
<dbReference type="InterPro" id="IPR013087">
    <property type="entry name" value="Znf_C2H2_type"/>
</dbReference>
<evidence type="ECO:0000256" key="4">
    <source>
        <dbReference type="ARBA" id="ARBA00022833"/>
    </source>
</evidence>
<dbReference type="PANTHER" id="PTHR24403:SF67">
    <property type="entry name" value="FI01116P-RELATED"/>
    <property type="match status" value="1"/>
</dbReference>
<feature type="region of interest" description="Disordered" evidence="6">
    <location>
        <begin position="265"/>
        <end position="305"/>
    </location>
</feature>
<keyword evidence="1" id="KW-0479">Metal-binding</keyword>
<feature type="domain" description="C2H2-type" evidence="7">
    <location>
        <begin position="181"/>
        <end position="210"/>
    </location>
</feature>
<dbReference type="SMART" id="SM00355">
    <property type="entry name" value="ZnF_C2H2"/>
    <property type="match status" value="5"/>
</dbReference>
<feature type="compositionally biased region" description="Polar residues" evidence="6">
    <location>
        <begin position="547"/>
        <end position="562"/>
    </location>
</feature>
<keyword evidence="4" id="KW-0862">Zinc</keyword>
<feature type="domain" description="C2H2-type" evidence="7">
    <location>
        <begin position="504"/>
        <end position="535"/>
    </location>
</feature>
<evidence type="ECO:0000256" key="2">
    <source>
        <dbReference type="ARBA" id="ARBA00022737"/>
    </source>
</evidence>
<dbReference type="FunFam" id="3.30.160.60:FF:001732">
    <property type="entry name" value="Zgc:162936"/>
    <property type="match status" value="1"/>
</dbReference>
<accession>A0A2H3FSR8</accession>
<dbReference type="SUPFAM" id="SSF57667">
    <property type="entry name" value="beta-beta-alpha zinc fingers"/>
    <property type="match status" value="3"/>
</dbReference>
<feature type="region of interest" description="Disordered" evidence="6">
    <location>
        <begin position="515"/>
        <end position="580"/>
    </location>
</feature>